<dbReference type="Proteomes" id="UP000273500">
    <property type="component" value="Unassembled WGS sequence"/>
</dbReference>
<dbReference type="PANTHER" id="PTHR43398:SF1">
    <property type="entry name" value="DOLICHOL-PHOSPHATE MANNOSYLTRANSFERASE SUBUNIT 1"/>
    <property type="match status" value="1"/>
</dbReference>
<dbReference type="FunFam" id="3.90.550.10:FF:000128">
    <property type="entry name" value="Glycosyl transferase family 2"/>
    <property type="match status" value="1"/>
</dbReference>
<reference evidence="5 6" key="1">
    <citation type="submission" date="2018-12" db="EMBL/GenBank/DDBJ databases">
        <authorList>
            <person name="Feng G."/>
            <person name="Zhu H."/>
        </authorList>
    </citation>
    <scope>NUCLEOTIDE SEQUENCE [LARGE SCALE GENOMIC DNA]</scope>
    <source>
        <strain evidence="5 6">KCTC 12533</strain>
    </source>
</reference>
<name>A0A3R9V870_9BACT</name>
<organism evidence="5 6">
    <name type="scientific">Hymenobacter rigui</name>
    <dbReference type="NCBI Taxonomy" id="334424"/>
    <lineage>
        <taxon>Bacteria</taxon>
        <taxon>Pseudomonadati</taxon>
        <taxon>Bacteroidota</taxon>
        <taxon>Cytophagia</taxon>
        <taxon>Cytophagales</taxon>
        <taxon>Hymenobacteraceae</taxon>
        <taxon>Hymenobacter</taxon>
    </lineage>
</organism>
<dbReference type="EMBL" id="RWIT01000004">
    <property type="protein sequence ID" value="RSK48727.1"/>
    <property type="molecule type" value="Genomic_DNA"/>
</dbReference>
<dbReference type="GO" id="GO:0004582">
    <property type="term" value="F:dolichyl-phosphate beta-D-mannosyltransferase activity"/>
    <property type="evidence" value="ECO:0007669"/>
    <property type="project" value="InterPro"/>
</dbReference>
<dbReference type="InterPro" id="IPR039528">
    <property type="entry name" value="DPM1-like"/>
</dbReference>
<dbReference type="SUPFAM" id="SSF53448">
    <property type="entry name" value="Nucleotide-diphospho-sugar transferases"/>
    <property type="match status" value="1"/>
</dbReference>
<keyword evidence="6" id="KW-1185">Reference proteome</keyword>
<dbReference type="GO" id="GO:0009247">
    <property type="term" value="P:glycolipid biosynthetic process"/>
    <property type="evidence" value="ECO:0007669"/>
    <property type="project" value="TreeGrafter"/>
</dbReference>
<dbReference type="RefSeq" id="WP_125419517.1">
    <property type="nucleotide sequence ID" value="NZ_RWIT01000004.1"/>
</dbReference>
<feature type="domain" description="Glycosyltransferase 2-like" evidence="4">
    <location>
        <begin position="6"/>
        <end position="170"/>
    </location>
</feature>
<dbReference type="InterPro" id="IPR001173">
    <property type="entry name" value="Glyco_trans_2-like"/>
</dbReference>
<accession>A0A3R9V870</accession>
<gene>
    <name evidence="5" type="ORF">EI291_09135</name>
</gene>
<dbReference type="Gene3D" id="3.90.550.10">
    <property type="entry name" value="Spore Coat Polysaccharide Biosynthesis Protein SpsA, Chain A"/>
    <property type="match status" value="1"/>
</dbReference>
<keyword evidence="2" id="KW-0328">Glycosyltransferase</keyword>
<protein>
    <submittedName>
        <fullName evidence="5">Polyprenol monophosphomannose synthase</fullName>
    </submittedName>
</protein>
<dbReference type="OrthoDB" id="9810303at2"/>
<dbReference type="CDD" id="cd06442">
    <property type="entry name" value="DPM1_like"/>
    <property type="match status" value="1"/>
</dbReference>
<evidence type="ECO:0000313" key="5">
    <source>
        <dbReference type="EMBL" id="RSK48727.1"/>
    </source>
</evidence>
<comment type="caution">
    <text evidence="5">The sequence shown here is derived from an EMBL/GenBank/DDBJ whole genome shotgun (WGS) entry which is preliminary data.</text>
</comment>
<dbReference type="InterPro" id="IPR029044">
    <property type="entry name" value="Nucleotide-diphossugar_trans"/>
</dbReference>
<keyword evidence="3" id="KW-0808">Transferase</keyword>
<dbReference type="GO" id="GO:0016020">
    <property type="term" value="C:membrane"/>
    <property type="evidence" value="ECO:0007669"/>
    <property type="project" value="GOC"/>
</dbReference>
<dbReference type="Pfam" id="PF00535">
    <property type="entry name" value="Glycos_transf_2"/>
    <property type="match status" value="1"/>
</dbReference>
<comment type="similarity">
    <text evidence="1">Belongs to the glycosyltransferase 2 family.</text>
</comment>
<evidence type="ECO:0000259" key="4">
    <source>
        <dbReference type="Pfam" id="PF00535"/>
    </source>
</evidence>
<evidence type="ECO:0000256" key="3">
    <source>
        <dbReference type="ARBA" id="ARBA00022679"/>
    </source>
</evidence>
<proteinExistence type="inferred from homology"/>
<sequence length="263" mass="30203">MTDGLVLIPTYNEKENAELIIRKVFSLPQSLDVLIIDDGSPDGTADIVRGLMREFPDRLFLEERQGKLGLGTAYIHGFRWALERGYEYVFEMDADFSHNPDDLIRLYDACAHQHYDLAIGSRYIQGVNVVNWPMDRVLMSYFASAYVRIVTGMPIMDATAGFKCYTARVLRTILQNRIRFVGYAFQIEMKWLAYKYGFRIKEVPIIFTDRTRGSSKMSKGIVKEAFFGVLQMKIDSWFRSFERNRSASTDTAVPALPATPETR</sequence>
<evidence type="ECO:0000256" key="1">
    <source>
        <dbReference type="ARBA" id="ARBA00006739"/>
    </source>
</evidence>
<dbReference type="AlphaFoldDB" id="A0A3R9V870"/>
<evidence type="ECO:0000256" key="2">
    <source>
        <dbReference type="ARBA" id="ARBA00022676"/>
    </source>
</evidence>
<evidence type="ECO:0000313" key="6">
    <source>
        <dbReference type="Proteomes" id="UP000273500"/>
    </source>
</evidence>
<dbReference type="PANTHER" id="PTHR43398">
    <property type="entry name" value="DOLICHOL-PHOSPHATE MANNOSYLTRANSFERASE SUBUNIT 1"/>
    <property type="match status" value="1"/>
</dbReference>